<comment type="caution">
    <text evidence="6">The sequence shown here is derived from an EMBL/GenBank/DDBJ whole genome shotgun (WGS) entry which is preliminary data.</text>
</comment>
<evidence type="ECO:0000313" key="6">
    <source>
        <dbReference type="EMBL" id="MEN9060915.1"/>
    </source>
</evidence>
<gene>
    <name evidence="6" type="ORF">ABFB10_07530</name>
</gene>
<organism evidence="6 7">
    <name type="scientific">Ponticoccus litoralis</name>
    <dbReference type="NCBI Taxonomy" id="422297"/>
    <lineage>
        <taxon>Bacteria</taxon>
        <taxon>Pseudomonadati</taxon>
        <taxon>Pseudomonadota</taxon>
        <taxon>Alphaproteobacteria</taxon>
        <taxon>Rhodobacterales</taxon>
        <taxon>Roseobacteraceae</taxon>
        <taxon>Ponticoccus</taxon>
    </lineage>
</organism>
<dbReference type="InterPro" id="IPR051794">
    <property type="entry name" value="PG_Endopeptidase_C40"/>
</dbReference>
<comment type="similarity">
    <text evidence="1">Belongs to the peptidase C40 family.</text>
</comment>
<evidence type="ECO:0000256" key="1">
    <source>
        <dbReference type="ARBA" id="ARBA00007074"/>
    </source>
</evidence>
<dbReference type="InterPro" id="IPR000064">
    <property type="entry name" value="NLP_P60_dom"/>
</dbReference>
<keyword evidence="4" id="KW-0788">Thiol protease</keyword>
<keyword evidence="2" id="KW-0645">Protease</keyword>
<evidence type="ECO:0000256" key="3">
    <source>
        <dbReference type="ARBA" id="ARBA00022801"/>
    </source>
</evidence>
<dbReference type="PANTHER" id="PTHR47359:SF3">
    <property type="entry name" value="NLP_P60 DOMAIN-CONTAINING PROTEIN-RELATED"/>
    <property type="match status" value="1"/>
</dbReference>
<dbReference type="SUPFAM" id="SSF54001">
    <property type="entry name" value="Cysteine proteinases"/>
    <property type="match status" value="1"/>
</dbReference>
<evidence type="ECO:0000256" key="4">
    <source>
        <dbReference type="ARBA" id="ARBA00022807"/>
    </source>
</evidence>
<sequence>MTDRRLTPFNGRVAALHLKGTVAAERFAKPEAHRVVAPLSDLRAAPDGPRERQLLRGETFLTLEARDQMVFGYAEKDGYCGWIAAADLTGAPPEAPTHRVKVARSYGKSTPGLKAFGSVTPLSLGMRLPVLETAEGWSRIAWSRGAAPRDLFVPSGHLAPLDSPETEPVRVAERLIHTPYLWGGNSAFGIDCSGLVQAALPACGIPCPGDSDLQEKGLGDTLPPGTPPQRGDLMFWKGHVAWVADRDTLLHANAFHMAVASEPIAEALRRIAAQGDGPVTRHARLT</sequence>
<dbReference type="GO" id="GO:0008234">
    <property type="term" value="F:cysteine-type peptidase activity"/>
    <property type="evidence" value="ECO:0007669"/>
    <property type="project" value="UniProtKB-KW"/>
</dbReference>
<dbReference type="RefSeq" id="WP_347166044.1">
    <property type="nucleotide sequence ID" value="NZ_JBDNCH010000002.1"/>
</dbReference>
<evidence type="ECO:0000256" key="2">
    <source>
        <dbReference type="ARBA" id="ARBA00022670"/>
    </source>
</evidence>
<keyword evidence="7" id="KW-1185">Reference proteome</keyword>
<dbReference type="PANTHER" id="PTHR47359">
    <property type="entry name" value="PEPTIDOGLYCAN DL-ENDOPEPTIDASE CWLO"/>
    <property type="match status" value="1"/>
</dbReference>
<dbReference type="Gene3D" id="3.90.1720.10">
    <property type="entry name" value="endopeptidase domain like (from Nostoc punctiforme)"/>
    <property type="match status" value="1"/>
</dbReference>
<keyword evidence="3" id="KW-0378">Hydrolase</keyword>
<feature type="domain" description="NlpC/P60" evidence="5">
    <location>
        <begin position="162"/>
        <end position="286"/>
    </location>
</feature>
<accession>A0AAW9SPP8</accession>
<dbReference type="Pfam" id="PF18348">
    <property type="entry name" value="SH3_16"/>
    <property type="match status" value="1"/>
</dbReference>
<dbReference type="EMBL" id="JBDNCH010000002">
    <property type="protein sequence ID" value="MEN9060915.1"/>
    <property type="molecule type" value="Genomic_DNA"/>
</dbReference>
<dbReference type="AlphaFoldDB" id="A0AAW9SPP8"/>
<dbReference type="Proteomes" id="UP001428774">
    <property type="component" value="Unassembled WGS sequence"/>
</dbReference>
<name>A0AAW9SPP8_9RHOB</name>
<dbReference type="PROSITE" id="PS51935">
    <property type="entry name" value="NLPC_P60"/>
    <property type="match status" value="1"/>
</dbReference>
<reference evidence="6 7" key="1">
    <citation type="submission" date="2024-05" db="EMBL/GenBank/DDBJ databases">
        <title>Genome sequence of Ponticoccus litoralis KCCM 90028.</title>
        <authorList>
            <person name="Kim J.M."/>
            <person name="Lee J.K."/>
            <person name="Choi B.J."/>
            <person name="Bayburt H."/>
            <person name="Baek J.H."/>
            <person name="Jeon C.O."/>
        </authorList>
    </citation>
    <scope>NUCLEOTIDE SEQUENCE [LARGE SCALE GENOMIC DNA]</scope>
    <source>
        <strain evidence="6 7">KCCM 90028</strain>
    </source>
</reference>
<dbReference type="InterPro" id="IPR041382">
    <property type="entry name" value="SH3_16"/>
</dbReference>
<evidence type="ECO:0000259" key="5">
    <source>
        <dbReference type="PROSITE" id="PS51935"/>
    </source>
</evidence>
<dbReference type="Pfam" id="PF00877">
    <property type="entry name" value="NLPC_P60"/>
    <property type="match status" value="1"/>
</dbReference>
<proteinExistence type="inferred from homology"/>
<evidence type="ECO:0000313" key="7">
    <source>
        <dbReference type="Proteomes" id="UP001428774"/>
    </source>
</evidence>
<protein>
    <submittedName>
        <fullName evidence="6">NlpC/P60 family protein</fullName>
    </submittedName>
</protein>
<dbReference type="InterPro" id="IPR038765">
    <property type="entry name" value="Papain-like_cys_pep_sf"/>
</dbReference>
<dbReference type="GO" id="GO:0006508">
    <property type="term" value="P:proteolysis"/>
    <property type="evidence" value="ECO:0007669"/>
    <property type="project" value="UniProtKB-KW"/>
</dbReference>